<comment type="caution">
    <text evidence="2">The sequence shown here is derived from an EMBL/GenBank/DDBJ whole genome shotgun (WGS) entry which is preliminary data.</text>
</comment>
<dbReference type="InterPro" id="IPR035810">
    <property type="entry name" value="PEBP_euk"/>
</dbReference>
<reference evidence="2 3" key="1">
    <citation type="submission" date="2015-03" db="EMBL/GenBank/DDBJ databases">
        <authorList>
            <person name="Morales-Cruz A."/>
            <person name="Amrine K.C."/>
            <person name="Cantu D."/>
        </authorList>
    </citation>
    <scope>NUCLEOTIDE SEQUENCE [LARGE SCALE GENOMIC DNA]</scope>
    <source>
        <strain evidence="2">DS831</strain>
    </source>
</reference>
<dbReference type="EMBL" id="LAQI01000033">
    <property type="protein sequence ID" value="KKY26150.1"/>
    <property type="molecule type" value="Genomic_DNA"/>
</dbReference>
<dbReference type="Proteomes" id="UP000034182">
    <property type="component" value="Unassembled WGS sequence"/>
</dbReference>
<dbReference type="Gene3D" id="3.90.280.10">
    <property type="entry name" value="PEBP-like"/>
    <property type="match status" value="1"/>
</dbReference>
<dbReference type="SUPFAM" id="SSF49777">
    <property type="entry name" value="PEBP-like"/>
    <property type="match status" value="1"/>
</dbReference>
<gene>
    <name evidence="2" type="ORF">UCDDS831_g01660</name>
</gene>
<dbReference type="CDD" id="cd00866">
    <property type="entry name" value="PEBP_euk"/>
    <property type="match status" value="1"/>
</dbReference>
<dbReference type="AlphaFoldDB" id="A0A0G2HC61"/>
<evidence type="ECO:0000256" key="1">
    <source>
        <dbReference type="SAM" id="MobiDB-lite"/>
    </source>
</evidence>
<feature type="compositionally biased region" description="Basic and acidic residues" evidence="1">
    <location>
        <begin position="102"/>
        <end position="118"/>
    </location>
</feature>
<evidence type="ECO:0000313" key="2">
    <source>
        <dbReference type="EMBL" id="KKY26150.1"/>
    </source>
</evidence>
<name>A0A0G2HC61_9PEZI</name>
<protein>
    <submittedName>
        <fullName evidence="2">Putative carboxypeptidase y inhibitor</fullName>
    </submittedName>
</protein>
<proteinExistence type="predicted"/>
<dbReference type="Pfam" id="PF01161">
    <property type="entry name" value="PBP"/>
    <property type="match status" value="1"/>
</dbReference>
<dbReference type="PANTHER" id="PTHR11362">
    <property type="entry name" value="PHOSPHATIDYLETHANOLAMINE-BINDING PROTEIN"/>
    <property type="match status" value="1"/>
</dbReference>
<dbReference type="GO" id="GO:0046578">
    <property type="term" value="P:regulation of Ras protein signal transduction"/>
    <property type="evidence" value="ECO:0007669"/>
    <property type="project" value="TreeGrafter"/>
</dbReference>
<feature type="region of interest" description="Disordered" evidence="1">
    <location>
        <begin position="97"/>
        <end position="119"/>
    </location>
</feature>
<accession>A0A0G2HC61</accession>
<sequence>MTYVLAMTDPDAPSRDNPEWAEVCHWIVAGIPLTGSGASCASSSISLQVSADAEALAQTTASGLKEIMEYYPPGPPPKTWKHRYVFLVFAPANSTSQPLDLTKPKDRKNWGTGKERHGVKQWAKENGLTPVAANFIYSKNKKQ</sequence>
<dbReference type="InterPro" id="IPR036610">
    <property type="entry name" value="PEBP-like_sf"/>
</dbReference>
<dbReference type="InterPro" id="IPR008914">
    <property type="entry name" value="PEBP"/>
</dbReference>
<dbReference type="GO" id="GO:0005543">
    <property type="term" value="F:phospholipid binding"/>
    <property type="evidence" value="ECO:0007669"/>
    <property type="project" value="TreeGrafter"/>
</dbReference>
<dbReference type="PANTHER" id="PTHR11362:SF148">
    <property type="entry name" value="CARBOXYPEPTIDASE Y INHIBITOR"/>
    <property type="match status" value="1"/>
</dbReference>
<dbReference type="GO" id="GO:0030414">
    <property type="term" value="F:peptidase inhibitor activity"/>
    <property type="evidence" value="ECO:0007669"/>
    <property type="project" value="TreeGrafter"/>
</dbReference>
<reference evidence="2 3" key="2">
    <citation type="submission" date="2015-05" db="EMBL/GenBank/DDBJ databases">
        <title>Distinctive expansion of gene families associated with plant cell wall degradation and secondary metabolism in the genomes of grapevine trunk pathogens.</title>
        <authorList>
            <person name="Lawrence D.P."/>
            <person name="Travadon R."/>
            <person name="Rolshausen P.E."/>
            <person name="Baumgartner K."/>
        </authorList>
    </citation>
    <scope>NUCLEOTIDE SEQUENCE [LARGE SCALE GENOMIC DNA]</scope>
    <source>
        <strain evidence="2">DS831</strain>
    </source>
</reference>
<dbReference type="GO" id="GO:0030162">
    <property type="term" value="P:regulation of proteolysis"/>
    <property type="evidence" value="ECO:0007669"/>
    <property type="project" value="TreeGrafter"/>
</dbReference>
<evidence type="ECO:0000313" key="3">
    <source>
        <dbReference type="Proteomes" id="UP000034182"/>
    </source>
</evidence>
<organism evidence="2 3">
    <name type="scientific">Diplodia seriata</name>
    <dbReference type="NCBI Taxonomy" id="420778"/>
    <lineage>
        <taxon>Eukaryota</taxon>
        <taxon>Fungi</taxon>
        <taxon>Dikarya</taxon>
        <taxon>Ascomycota</taxon>
        <taxon>Pezizomycotina</taxon>
        <taxon>Dothideomycetes</taxon>
        <taxon>Dothideomycetes incertae sedis</taxon>
        <taxon>Botryosphaeriales</taxon>
        <taxon>Botryosphaeriaceae</taxon>
        <taxon>Diplodia</taxon>
    </lineage>
</organism>